<dbReference type="EC" id="1.1.1.35" evidence="7"/>
<keyword evidence="10" id="KW-1185">Reference proteome</keyword>
<dbReference type="InterPro" id="IPR006108">
    <property type="entry name" value="3HC_DH_C"/>
</dbReference>
<evidence type="ECO:0000313" key="7">
    <source>
        <dbReference type="EMBL" id="MBV3382598.1"/>
    </source>
</evidence>
<dbReference type="Proteomes" id="UP001197492">
    <property type="component" value="Unassembled WGS sequence"/>
</dbReference>
<keyword evidence="1 7" id="KW-0560">Oxidoreductase</keyword>
<dbReference type="EMBL" id="JAHOEL010000025">
    <property type="protein sequence ID" value="MBV3392691.1"/>
    <property type="molecule type" value="Genomic_DNA"/>
</dbReference>
<evidence type="ECO:0000313" key="10">
    <source>
        <dbReference type="Proteomes" id="UP001197492"/>
    </source>
</evidence>
<evidence type="ECO:0000256" key="4">
    <source>
        <dbReference type="ARBA" id="ARBA00049556"/>
    </source>
</evidence>
<dbReference type="Proteomes" id="UP001196408">
    <property type="component" value="Unassembled WGS sequence"/>
</dbReference>
<protein>
    <submittedName>
        <fullName evidence="7">3-hydroxyacyl-CoA dehydrogenase</fullName>
        <ecNumber evidence="7">1.1.1.35</ecNumber>
    </submittedName>
</protein>
<dbReference type="Pfam" id="PF00725">
    <property type="entry name" value="3HCDH"/>
    <property type="match status" value="1"/>
</dbReference>
<dbReference type="GO" id="GO:0070403">
    <property type="term" value="F:NAD+ binding"/>
    <property type="evidence" value="ECO:0007669"/>
    <property type="project" value="InterPro"/>
</dbReference>
<dbReference type="PIRSF" id="PIRSF000105">
    <property type="entry name" value="HCDH"/>
    <property type="match status" value="1"/>
</dbReference>
<organism evidence="7 9">
    <name type="scientific">Catenibacterium mitsuokai</name>
    <dbReference type="NCBI Taxonomy" id="100886"/>
    <lineage>
        <taxon>Bacteria</taxon>
        <taxon>Bacillati</taxon>
        <taxon>Bacillota</taxon>
        <taxon>Erysipelotrichia</taxon>
        <taxon>Erysipelotrichales</taxon>
        <taxon>Coprobacillaceae</taxon>
        <taxon>Catenibacterium</taxon>
    </lineage>
</organism>
<dbReference type="GO" id="GO:0006635">
    <property type="term" value="P:fatty acid beta-oxidation"/>
    <property type="evidence" value="ECO:0007669"/>
    <property type="project" value="TreeGrafter"/>
</dbReference>
<feature type="domain" description="3-hydroxyacyl-CoA dehydrogenase NAD binding" evidence="6">
    <location>
        <begin position="23"/>
        <end position="225"/>
    </location>
</feature>
<comment type="catalytic activity">
    <reaction evidence="4">
        <text>a (3S)-3-hydroxyacyl-CoA + NAD(+) = a 3-oxoacyl-CoA + NADH + H(+)</text>
        <dbReference type="Rhea" id="RHEA:22432"/>
        <dbReference type="ChEBI" id="CHEBI:15378"/>
        <dbReference type="ChEBI" id="CHEBI:57318"/>
        <dbReference type="ChEBI" id="CHEBI:57540"/>
        <dbReference type="ChEBI" id="CHEBI:57945"/>
        <dbReference type="ChEBI" id="CHEBI:90726"/>
        <dbReference type="EC" id="1.1.1.35"/>
    </reaction>
</comment>
<evidence type="ECO:0000259" key="6">
    <source>
        <dbReference type="Pfam" id="PF02737"/>
    </source>
</evidence>
<sequence>MVVKQKKLFFCFHFTRKETNMKNITIMGGGVLGSQIAFQAAYCGFDVTIWLRSESSIGRTQPKLDSIKQSYIDAINLMDIDKSINTWCMGIAGYDDFDKENCLEKVERAYSTIKLELDMKTAVKHADLVIESMTENMEAKKDVYTKMAPLLPDKTILVTNSSTMLPSKLAKFTGRPDKFLALHFANTIWKNNMTEVMMQDKTNKAYFGEVMKFAKEIRMIPLPVNKEKSGYLLNSMLIPLLFSGMDLMVNGISDPESIDKAWTLGTGAPKGPFQILDTVGLKTAYEIVGMYVKIPGFLAPYNFKGMHKMLKSYIDQGKLGYSTGEGFYKYKK</sequence>
<comment type="caution">
    <text evidence="7">The sequence shown here is derived from an EMBL/GenBank/DDBJ whole genome shotgun (WGS) entry which is preliminary data.</text>
</comment>
<dbReference type="InterPro" id="IPR006176">
    <property type="entry name" value="3-OHacyl-CoA_DH_NAD-bd"/>
</dbReference>
<evidence type="ECO:0000259" key="5">
    <source>
        <dbReference type="Pfam" id="PF00725"/>
    </source>
</evidence>
<proteinExistence type="predicted"/>
<dbReference type="InterPro" id="IPR022694">
    <property type="entry name" value="3-OHacyl-CoA_DH"/>
</dbReference>
<evidence type="ECO:0000256" key="3">
    <source>
        <dbReference type="ARBA" id="ARBA00023098"/>
    </source>
</evidence>
<accession>A0AAW4MV77</accession>
<dbReference type="NCBIfam" id="NF006143">
    <property type="entry name" value="PRK08293.1"/>
    <property type="match status" value="1"/>
</dbReference>
<dbReference type="PANTHER" id="PTHR43561:SF3">
    <property type="entry name" value="HYDROXYACYL-COENZYME A DEHYDROGENASE, MITOCHONDRIAL"/>
    <property type="match status" value="1"/>
</dbReference>
<dbReference type="PANTHER" id="PTHR43561">
    <property type="match status" value="1"/>
</dbReference>
<evidence type="ECO:0000256" key="1">
    <source>
        <dbReference type="ARBA" id="ARBA00023002"/>
    </source>
</evidence>
<keyword evidence="3" id="KW-0443">Lipid metabolism</keyword>
<evidence type="ECO:0000313" key="9">
    <source>
        <dbReference type="Proteomes" id="UP001196408"/>
    </source>
</evidence>
<gene>
    <name evidence="7" type="ORF">KSV97_04980</name>
    <name evidence="8" type="ORF">KSW06_05345</name>
</gene>
<evidence type="ECO:0000256" key="2">
    <source>
        <dbReference type="ARBA" id="ARBA00023027"/>
    </source>
</evidence>
<feature type="domain" description="3-hydroxyacyl-CoA dehydrogenase C-terminal" evidence="5">
    <location>
        <begin position="230"/>
        <end position="330"/>
    </location>
</feature>
<reference evidence="7 10" key="1">
    <citation type="submission" date="2021-06" db="EMBL/GenBank/DDBJ databases">
        <title>Collection of gut derived symbiotic bacterial strains cultured from healthy donors.</title>
        <authorList>
            <person name="Lin H."/>
            <person name="Littmann E."/>
            <person name="Pamer E.G."/>
        </authorList>
    </citation>
    <scope>NUCLEOTIDE SEQUENCE</scope>
    <source>
        <strain evidence="8 10">MSK.21.70</strain>
        <strain evidence="7">MSK.21.82</strain>
    </source>
</reference>
<dbReference type="EMBL" id="JAHOEF010000023">
    <property type="protein sequence ID" value="MBV3382598.1"/>
    <property type="molecule type" value="Genomic_DNA"/>
</dbReference>
<dbReference type="GO" id="GO:0003857">
    <property type="term" value="F:(3S)-3-hydroxyacyl-CoA dehydrogenase (NAD+) activity"/>
    <property type="evidence" value="ECO:0007669"/>
    <property type="project" value="UniProtKB-EC"/>
</dbReference>
<evidence type="ECO:0000313" key="8">
    <source>
        <dbReference type="EMBL" id="MBV3392691.1"/>
    </source>
</evidence>
<dbReference type="InterPro" id="IPR052242">
    <property type="entry name" value="Mito_3-hydroxyacyl-CoA_DH"/>
</dbReference>
<dbReference type="Pfam" id="PF02737">
    <property type="entry name" value="3HCDH_N"/>
    <property type="match status" value="1"/>
</dbReference>
<keyword evidence="2" id="KW-0520">NAD</keyword>
<name>A0AAW4MV77_9FIRM</name>
<dbReference type="AlphaFoldDB" id="A0AAW4MV77"/>